<accession>A0ABD0LL12</accession>
<evidence type="ECO:0000313" key="2">
    <source>
        <dbReference type="EMBL" id="KAK7500140.1"/>
    </source>
</evidence>
<dbReference type="AlphaFoldDB" id="A0ABD0LL12"/>
<evidence type="ECO:0000256" key="1">
    <source>
        <dbReference type="SAM" id="MobiDB-lite"/>
    </source>
</evidence>
<dbReference type="PANTHER" id="PTHR12784:SF28">
    <property type="entry name" value="PROTEIN SICKIE"/>
    <property type="match status" value="1"/>
</dbReference>
<reference evidence="2 3" key="1">
    <citation type="journal article" date="2023" name="Sci. Data">
        <title>Genome assembly of the Korean intertidal mud-creeper Batillaria attramentaria.</title>
        <authorList>
            <person name="Patra A.K."/>
            <person name="Ho P.T."/>
            <person name="Jun S."/>
            <person name="Lee S.J."/>
            <person name="Kim Y."/>
            <person name="Won Y.J."/>
        </authorList>
    </citation>
    <scope>NUCLEOTIDE SEQUENCE [LARGE SCALE GENOMIC DNA]</scope>
    <source>
        <strain evidence="2">Wonlab-2016</strain>
    </source>
</reference>
<dbReference type="Proteomes" id="UP001519460">
    <property type="component" value="Unassembled WGS sequence"/>
</dbReference>
<feature type="compositionally biased region" description="Low complexity" evidence="1">
    <location>
        <begin position="33"/>
        <end position="49"/>
    </location>
</feature>
<protein>
    <submittedName>
        <fullName evidence="2">Uncharacterized protein</fullName>
    </submittedName>
</protein>
<keyword evidence="3" id="KW-1185">Reference proteome</keyword>
<name>A0ABD0LL12_9CAEN</name>
<dbReference type="EMBL" id="JACVVK020000039">
    <property type="protein sequence ID" value="KAK7500140.1"/>
    <property type="molecule type" value="Genomic_DNA"/>
</dbReference>
<evidence type="ECO:0000313" key="3">
    <source>
        <dbReference type="Proteomes" id="UP001519460"/>
    </source>
</evidence>
<proteinExistence type="predicted"/>
<dbReference type="PANTHER" id="PTHR12784">
    <property type="entry name" value="STEERIN"/>
    <property type="match status" value="1"/>
</dbReference>
<gene>
    <name evidence="2" type="ORF">BaRGS_00008687</name>
</gene>
<organism evidence="2 3">
    <name type="scientific">Batillaria attramentaria</name>
    <dbReference type="NCBI Taxonomy" id="370345"/>
    <lineage>
        <taxon>Eukaryota</taxon>
        <taxon>Metazoa</taxon>
        <taxon>Spiralia</taxon>
        <taxon>Lophotrochozoa</taxon>
        <taxon>Mollusca</taxon>
        <taxon>Gastropoda</taxon>
        <taxon>Caenogastropoda</taxon>
        <taxon>Sorbeoconcha</taxon>
        <taxon>Cerithioidea</taxon>
        <taxon>Batillariidae</taxon>
        <taxon>Batillaria</taxon>
    </lineage>
</organism>
<feature type="non-terminal residue" evidence="2">
    <location>
        <position position="245"/>
    </location>
</feature>
<comment type="caution">
    <text evidence="2">The sequence shown here is derived from an EMBL/GenBank/DDBJ whole genome shotgun (WGS) entry which is preliminary data.</text>
</comment>
<feature type="region of interest" description="Disordered" evidence="1">
    <location>
        <begin position="23"/>
        <end position="54"/>
    </location>
</feature>
<dbReference type="InterPro" id="IPR039041">
    <property type="entry name" value="Nav/unc-53"/>
</dbReference>
<sequence length="245" mass="27263">MVRSNTQTGVPYASLAMSKLGQSKDEEGSLHGSNLSLVSTSSSHSVYSSSEEKHAAEVRKLKRDLEAAQAKVHTLTSQLSTNNVDGTGLGMAIPYQVLQCCYLPIVPPPDQHQRPSLHSFTVWLIRLRLVSWKPAPHRPHPGPPTSPLADEMRIFWGLTRSEVIVSKLTLKSRAIIREPDRQRASSSWYAQDVGSLQLVVGGDKNEDFARRVAIPSPRHLEVLEAGRRLRCRPFPYKFPKTLGLK</sequence>